<keyword evidence="2" id="KW-1185">Reference proteome</keyword>
<proteinExistence type="predicted"/>
<accession>A0ACB9AZ54</accession>
<sequence>MTFCFPTVDVSVVHLIVRLEHKATYEQIKGGIRGQAQGYILGYIEDDLVMHLDAKAGITLNDNFVKLVSWYENEWGHSTISHYKDSIGGALVEIWISFKAISDPI</sequence>
<reference evidence="1 2" key="2">
    <citation type="journal article" date="2022" name="Mol. Ecol. Resour.">
        <title>The genomes of chicory, endive, great burdock and yacon provide insights into Asteraceae paleo-polyploidization history and plant inulin production.</title>
        <authorList>
            <person name="Fan W."/>
            <person name="Wang S."/>
            <person name="Wang H."/>
            <person name="Wang A."/>
            <person name="Jiang F."/>
            <person name="Liu H."/>
            <person name="Zhao H."/>
            <person name="Xu D."/>
            <person name="Zhang Y."/>
        </authorList>
    </citation>
    <scope>NUCLEOTIDE SEQUENCE [LARGE SCALE GENOMIC DNA]</scope>
    <source>
        <strain evidence="2">cv. Niubang</strain>
    </source>
</reference>
<dbReference type="EMBL" id="CM042053">
    <property type="protein sequence ID" value="KAI3714939.1"/>
    <property type="molecule type" value="Genomic_DNA"/>
</dbReference>
<protein>
    <submittedName>
        <fullName evidence="1">Uncharacterized protein</fullName>
    </submittedName>
</protein>
<evidence type="ECO:0000313" key="2">
    <source>
        <dbReference type="Proteomes" id="UP001055879"/>
    </source>
</evidence>
<gene>
    <name evidence="1" type="ORF">L6452_21901</name>
</gene>
<reference evidence="2" key="1">
    <citation type="journal article" date="2022" name="Mol. Ecol. Resour.">
        <title>The genomes of chicory, endive, great burdock and yacon provide insights into Asteraceae palaeo-polyploidization history and plant inulin production.</title>
        <authorList>
            <person name="Fan W."/>
            <person name="Wang S."/>
            <person name="Wang H."/>
            <person name="Wang A."/>
            <person name="Jiang F."/>
            <person name="Liu H."/>
            <person name="Zhao H."/>
            <person name="Xu D."/>
            <person name="Zhang Y."/>
        </authorList>
    </citation>
    <scope>NUCLEOTIDE SEQUENCE [LARGE SCALE GENOMIC DNA]</scope>
    <source>
        <strain evidence="2">cv. Niubang</strain>
    </source>
</reference>
<evidence type="ECO:0000313" key="1">
    <source>
        <dbReference type="EMBL" id="KAI3714939.1"/>
    </source>
</evidence>
<name>A0ACB9AZ54_ARCLA</name>
<organism evidence="1 2">
    <name type="scientific">Arctium lappa</name>
    <name type="common">Greater burdock</name>
    <name type="synonym">Lappa major</name>
    <dbReference type="NCBI Taxonomy" id="4217"/>
    <lineage>
        <taxon>Eukaryota</taxon>
        <taxon>Viridiplantae</taxon>
        <taxon>Streptophyta</taxon>
        <taxon>Embryophyta</taxon>
        <taxon>Tracheophyta</taxon>
        <taxon>Spermatophyta</taxon>
        <taxon>Magnoliopsida</taxon>
        <taxon>eudicotyledons</taxon>
        <taxon>Gunneridae</taxon>
        <taxon>Pentapetalae</taxon>
        <taxon>asterids</taxon>
        <taxon>campanulids</taxon>
        <taxon>Asterales</taxon>
        <taxon>Asteraceae</taxon>
        <taxon>Carduoideae</taxon>
        <taxon>Cardueae</taxon>
        <taxon>Arctiinae</taxon>
        <taxon>Arctium</taxon>
    </lineage>
</organism>
<comment type="caution">
    <text evidence="1">The sequence shown here is derived from an EMBL/GenBank/DDBJ whole genome shotgun (WGS) entry which is preliminary data.</text>
</comment>
<dbReference type="Proteomes" id="UP001055879">
    <property type="component" value="Linkage Group LG07"/>
</dbReference>